<dbReference type="FunCoup" id="A0A1V9XWT3">
    <property type="interactions" value="940"/>
</dbReference>
<dbReference type="PANTHER" id="PTHR13256:SF16">
    <property type="entry name" value="ALPHA_BETA-TUBULIN-N-ACETYLTRANSFERASE 9"/>
    <property type="match status" value="1"/>
</dbReference>
<dbReference type="InterPro" id="IPR000182">
    <property type="entry name" value="GNAT_dom"/>
</dbReference>
<dbReference type="InParanoid" id="A0A1V9XWT3"/>
<evidence type="ECO:0000313" key="5">
    <source>
        <dbReference type="EMBL" id="OQR77965.1"/>
    </source>
</evidence>
<keyword evidence="6" id="KW-1185">Reference proteome</keyword>
<dbReference type="Gene3D" id="3.40.630.30">
    <property type="match status" value="1"/>
</dbReference>
<protein>
    <submittedName>
        <fullName evidence="5">N-acetyltransferase 9 protein-like</fullName>
    </submittedName>
</protein>
<sequence length="230" mass="26457">MRQNANTVIVGATVVLVPYEPHHVPVYHRWMENAALRFLTGSERLTLDEEFAMQRQWRMDSDKCTFIVLDRVALEANDGDELHAMVGDVNLFSIRDDADDDEERTRPEPQNNNIVVEQEEAMLWKAVECEIMIAEEASRGKGFGKEAMLLMIKYAIDNLHPSVFIAKIKTDNITSQNLFAKIGFEKFSQNDVFQEVQMRATPITLLNLLQHLISTLGNYSEWKERIRKAT</sequence>
<dbReference type="AlphaFoldDB" id="A0A1V9XWT3"/>
<dbReference type="InterPro" id="IPR039135">
    <property type="entry name" value="NAT9-like"/>
</dbReference>
<name>A0A1V9XWT3_9ACAR</name>
<reference evidence="5 6" key="1">
    <citation type="journal article" date="2017" name="Gigascience">
        <title>Draft genome of the honey bee ectoparasitic mite, Tropilaelaps mercedesae, is shaped by the parasitic life history.</title>
        <authorList>
            <person name="Dong X."/>
            <person name="Armstrong S.D."/>
            <person name="Xia D."/>
            <person name="Makepeace B.L."/>
            <person name="Darby A.C."/>
            <person name="Kadowaki T."/>
        </authorList>
    </citation>
    <scope>NUCLEOTIDE SEQUENCE [LARGE SCALE GENOMIC DNA]</scope>
    <source>
        <strain evidence="5">Wuxi-XJTLU</strain>
    </source>
</reference>
<dbReference type="STRING" id="418985.A0A1V9XWT3"/>
<dbReference type="Pfam" id="PF13302">
    <property type="entry name" value="Acetyltransf_3"/>
    <property type="match status" value="1"/>
</dbReference>
<comment type="caution">
    <text evidence="5">The sequence shown here is derived from an EMBL/GenBank/DDBJ whole genome shotgun (WGS) entry which is preliminary data.</text>
</comment>
<comment type="similarity">
    <text evidence="1">Belongs to the acetyltransferase family. GNAT subfamily.</text>
</comment>
<dbReference type="Proteomes" id="UP000192247">
    <property type="component" value="Unassembled WGS sequence"/>
</dbReference>
<accession>A0A1V9XWT3</accession>
<dbReference type="GO" id="GO:0008080">
    <property type="term" value="F:N-acetyltransferase activity"/>
    <property type="evidence" value="ECO:0007669"/>
    <property type="project" value="InterPro"/>
</dbReference>
<dbReference type="PANTHER" id="PTHR13256">
    <property type="entry name" value="N-ACETYLTRANSFERASE 9"/>
    <property type="match status" value="1"/>
</dbReference>
<evidence type="ECO:0000259" key="4">
    <source>
        <dbReference type="Pfam" id="PF13302"/>
    </source>
</evidence>
<keyword evidence="2 5" id="KW-0808">Transferase</keyword>
<proteinExistence type="inferred from homology"/>
<gene>
    <name evidence="5" type="ORF">BIW11_00375</name>
</gene>
<evidence type="ECO:0000256" key="2">
    <source>
        <dbReference type="ARBA" id="ARBA00022679"/>
    </source>
</evidence>
<dbReference type="SUPFAM" id="SSF55729">
    <property type="entry name" value="Acyl-CoA N-acyltransferases (Nat)"/>
    <property type="match status" value="1"/>
</dbReference>
<evidence type="ECO:0000256" key="3">
    <source>
        <dbReference type="ARBA" id="ARBA00023315"/>
    </source>
</evidence>
<feature type="domain" description="N-acetyltransferase" evidence="4">
    <location>
        <begin position="14"/>
        <end position="185"/>
    </location>
</feature>
<evidence type="ECO:0000313" key="6">
    <source>
        <dbReference type="Proteomes" id="UP000192247"/>
    </source>
</evidence>
<organism evidence="5 6">
    <name type="scientific">Tropilaelaps mercedesae</name>
    <dbReference type="NCBI Taxonomy" id="418985"/>
    <lineage>
        <taxon>Eukaryota</taxon>
        <taxon>Metazoa</taxon>
        <taxon>Ecdysozoa</taxon>
        <taxon>Arthropoda</taxon>
        <taxon>Chelicerata</taxon>
        <taxon>Arachnida</taxon>
        <taxon>Acari</taxon>
        <taxon>Parasitiformes</taxon>
        <taxon>Mesostigmata</taxon>
        <taxon>Gamasina</taxon>
        <taxon>Dermanyssoidea</taxon>
        <taxon>Laelapidae</taxon>
        <taxon>Tropilaelaps</taxon>
    </lineage>
</organism>
<dbReference type="OrthoDB" id="5043642at2759"/>
<dbReference type="EMBL" id="MNPL01002801">
    <property type="protein sequence ID" value="OQR77965.1"/>
    <property type="molecule type" value="Genomic_DNA"/>
</dbReference>
<keyword evidence="3" id="KW-0012">Acyltransferase</keyword>
<evidence type="ECO:0000256" key="1">
    <source>
        <dbReference type="ARBA" id="ARBA00009342"/>
    </source>
</evidence>
<dbReference type="InterPro" id="IPR016181">
    <property type="entry name" value="Acyl_CoA_acyltransferase"/>
</dbReference>